<dbReference type="InterPro" id="IPR036116">
    <property type="entry name" value="FN3_sf"/>
</dbReference>
<protein>
    <recommendedName>
        <fullName evidence="1">Fibronectin type-III domain-containing protein</fullName>
    </recommendedName>
</protein>
<evidence type="ECO:0000259" key="1">
    <source>
        <dbReference type="PROSITE" id="PS50853"/>
    </source>
</evidence>
<dbReference type="SMART" id="SM00060">
    <property type="entry name" value="FN3"/>
    <property type="match status" value="1"/>
</dbReference>
<name>A0A3B1BPK4_9ZZZZ</name>
<dbReference type="CDD" id="cd00063">
    <property type="entry name" value="FN3"/>
    <property type="match status" value="1"/>
</dbReference>
<dbReference type="Pfam" id="PF00041">
    <property type="entry name" value="fn3"/>
    <property type="match status" value="1"/>
</dbReference>
<gene>
    <name evidence="2" type="ORF">MNBD_GAMMA24-2339</name>
</gene>
<dbReference type="InterPro" id="IPR003961">
    <property type="entry name" value="FN3_dom"/>
</dbReference>
<dbReference type="SUPFAM" id="SSF49265">
    <property type="entry name" value="Fibronectin type III"/>
    <property type="match status" value="1"/>
</dbReference>
<sequence length="138" mass="14057">MTNWVKSLLGICCFLLLLVACGGGQATNNGVPASSSAVEIPAVGSAISSATGVVTLSWLPPTENTDGSALTDLSGYKIYYGTSPDALTNTIALNNAGLTSYVVENLVVDANYYFAITAINSSEVQSGLSNVANKTVSG</sequence>
<organism evidence="2">
    <name type="scientific">hydrothermal vent metagenome</name>
    <dbReference type="NCBI Taxonomy" id="652676"/>
    <lineage>
        <taxon>unclassified sequences</taxon>
        <taxon>metagenomes</taxon>
        <taxon>ecological metagenomes</taxon>
    </lineage>
</organism>
<dbReference type="PROSITE" id="PS50853">
    <property type="entry name" value="FN3"/>
    <property type="match status" value="1"/>
</dbReference>
<dbReference type="InterPro" id="IPR013783">
    <property type="entry name" value="Ig-like_fold"/>
</dbReference>
<accession>A0A3B1BPK4</accession>
<dbReference type="EMBL" id="UOFZ01000116">
    <property type="protein sequence ID" value="VAX13418.1"/>
    <property type="molecule type" value="Genomic_DNA"/>
</dbReference>
<dbReference type="AlphaFoldDB" id="A0A3B1BPK4"/>
<feature type="domain" description="Fibronectin type-III" evidence="1">
    <location>
        <begin position="37"/>
        <end position="138"/>
    </location>
</feature>
<reference evidence="2" key="1">
    <citation type="submission" date="2018-06" db="EMBL/GenBank/DDBJ databases">
        <authorList>
            <person name="Zhirakovskaya E."/>
        </authorList>
    </citation>
    <scope>NUCLEOTIDE SEQUENCE</scope>
</reference>
<dbReference type="Gene3D" id="2.60.40.10">
    <property type="entry name" value="Immunoglobulins"/>
    <property type="match status" value="1"/>
</dbReference>
<dbReference type="PROSITE" id="PS51257">
    <property type="entry name" value="PROKAR_LIPOPROTEIN"/>
    <property type="match status" value="1"/>
</dbReference>
<evidence type="ECO:0000313" key="2">
    <source>
        <dbReference type="EMBL" id="VAX13418.1"/>
    </source>
</evidence>
<proteinExistence type="predicted"/>